<dbReference type="AlphaFoldDB" id="A0A1E4T7H0"/>
<gene>
    <name evidence="1" type="ORF">CANARDRAFT_40778</name>
</gene>
<sequence length="78" mass="9706">MMWFLICAFYATHPFLLFLFFFLKKKISLCSFIFRFFNGIFHSYIYSFKDYYSIILRYLLSTRRMFLVFFCVVTHKQS</sequence>
<protein>
    <submittedName>
        <fullName evidence="1">Uncharacterized protein</fullName>
    </submittedName>
</protein>
<organism evidence="1 2">
    <name type="scientific">[Candida] arabinofermentans NRRL YB-2248</name>
    <dbReference type="NCBI Taxonomy" id="983967"/>
    <lineage>
        <taxon>Eukaryota</taxon>
        <taxon>Fungi</taxon>
        <taxon>Dikarya</taxon>
        <taxon>Ascomycota</taxon>
        <taxon>Saccharomycotina</taxon>
        <taxon>Pichiomycetes</taxon>
        <taxon>Pichiales</taxon>
        <taxon>Pichiaceae</taxon>
        <taxon>Ogataea</taxon>
        <taxon>Ogataea/Candida clade</taxon>
    </lineage>
</organism>
<proteinExistence type="predicted"/>
<evidence type="ECO:0000313" key="1">
    <source>
        <dbReference type="EMBL" id="ODV87709.1"/>
    </source>
</evidence>
<dbReference type="EMBL" id="KV453847">
    <property type="protein sequence ID" value="ODV87709.1"/>
    <property type="molecule type" value="Genomic_DNA"/>
</dbReference>
<accession>A0A1E4T7H0</accession>
<keyword evidence="2" id="KW-1185">Reference proteome</keyword>
<name>A0A1E4T7H0_9ASCO</name>
<evidence type="ECO:0000313" key="2">
    <source>
        <dbReference type="Proteomes" id="UP000094801"/>
    </source>
</evidence>
<dbReference type="Proteomes" id="UP000094801">
    <property type="component" value="Unassembled WGS sequence"/>
</dbReference>
<reference evidence="2" key="1">
    <citation type="submission" date="2016-04" db="EMBL/GenBank/DDBJ databases">
        <title>Comparative genomics of biotechnologically important yeasts.</title>
        <authorList>
            <consortium name="DOE Joint Genome Institute"/>
            <person name="Riley R."/>
            <person name="Haridas S."/>
            <person name="Wolfe K.H."/>
            <person name="Lopes M.R."/>
            <person name="Hittinger C.T."/>
            <person name="Goker M."/>
            <person name="Salamov A."/>
            <person name="Wisecaver J."/>
            <person name="Long T.M."/>
            <person name="Aerts A.L."/>
            <person name="Barry K."/>
            <person name="Choi C."/>
            <person name="Clum A."/>
            <person name="Coughlan A.Y."/>
            <person name="Deshpande S."/>
            <person name="Douglass A.P."/>
            <person name="Hanson S.J."/>
            <person name="Klenk H.-P."/>
            <person name="Labutti K."/>
            <person name="Lapidus A."/>
            <person name="Lindquist E."/>
            <person name="Lipzen A."/>
            <person name="Meier-Kolthoff J.P."/>
            <person name="Ohm R.A."/>
            <person name="Otillar R.P."/>
            <person name="Pangilinan J."/>
            <person name="Peng Y."/>
            <person name="Rokas A."/>
            <person name="Rosa C.A."/>
            <person name="Scheuner C."/>
            <person name="Sibirny A.A."/>
            <person name="Slot J.C."/>
            <person name="Stielow J.B."/>
            <person name="Sun H."/>
            <person name="Kurtzman C.P."/>
            <person name="Blackwell M."/>
            <person name="Grigoriev I.V."/>
            <person name="Jeffries T.W."/>
        </authorList>
    </citation>
    <scope>NUCLEOTIDE SEQUENCE [LARGE SCALE GENOMIC DNA]</scope>
    <source>
        <strain evidence="2">NRRL YB-2248</strain>
    </source>
</reference>